<name>A0ABW6W5J5_9ACTN</name>
<evidence type="ECO:0000313" key="2">
    <source>
        <dbReference type="Proteomes" id="UP001602245"/>
    </source>
</evidence>
<dbReference type="Proteomes" id="UP001602245">
    <property type="component" value="Unassembled WGS sequence"/>
</dbReference>
<sequence length="409" mass="43905">MTDRRVVAHVLRRLTFGPTAAEVDAAARDGLPATVDRILAPAPTVTPPSFPTPDRKDRQAVQDQVSDGLAWWLGQMVIHGGSAAEKLTFFWHGHFATSVQKVRSAGLMLNQQKTFRRYGPGPTGPFVRAMLRDPALIIWLDGQKNTRKAPNENLAREVMELFTLGVGHYTEDDVKAAARVLTGWQVDRAAGTSRLDPRRHATGPVTLLGRTGPLDVDGFADLLTRHAAHVPFLAGRVWLRYGGDTPMPDSLTAAGNDVPAMLRALALDPAFPQTAGHLVKQPIEWVVGAVRQLGIDPAKGRKQLLAGLRGLGQLPLRPPSVGGWPAGEAWLTTAAAQARLRTGQALTALAPAAVQHLASSVPQERLEALAAMLAVDGWTDRTAAVLTPAAKDPRRLLAIGLATPEYTVQ</sequence>
<comment type="caution">
    <text evidence="1">The sequence shown here is derived from an EMBL/GenBank/DDBJ whole genome shotgun (WGS) entry which is preliminary data.</text>
</comment>
<accession>A0ABW6W5J5</accession>
<dbReference type="InterPro" id="IPR014917">
    <property type="entry name" value="DUF1800"/>
</dbReference>
<reference evidence="1 2" key="1">
    <citation type="submission" date="2024-10" db="EMBL/GenBank/DDBJ databases">
        <title>The Natural Products Discovery Center: Release of the First 8490 Sequenced Strains for Exploring Actinobacteria Biosynthetic Diversity.</title>
        <authorList>
            <person name="Kalkreuter E."/>
            <person name="Kautsar S.A."/>
            <person name="Yang D."/>
            <person name="Bader C.D."/>
            <person name="Teijaro C.N."/>
            <person name="Fluegel L."/>
            <person name="Davis C.M."/>
            <person name="Simpson J.R."/>
            <person name="Lauterbach L."/>
            <person name="Steele A.D."/>
            <person name="Gui C."/>
            <person name="Meng S."/>
            <person name="Li G."/>
            <person name="Viehrig K."/>
            <person name="Ye F."/>
            <person name="Su P."/>
            <person name="Kiefer A.F."/>
            <person name="Nichols A."/>
            <person name="Cepeda A.J."/>
            <person name="Yan W."/>
            <person name="Fan B."/>
            <person name="Jiang Y."/>
            <person name="Adhikari A."/>
            <person name="Zheng C.-J."/>
            <person name="Schuster L."/>
            <person name="Cowan T.M."/>
            <person name="Smanski M.J."/>
            <person name="Chevrette M.G."/>
            <person name="De Carvalho L.P.S."/>
            <person name="Shen B."/>
        </authorList>
    </citation>
    <scope>NUCLEOTIDE SEQUENCE [LARGE SCALE GENOMIC DNA]</scope>
    <source>
        <strain evidence="1 2">NPDC000087</strain>
    </source>
</reference>
<dbReference type="EMBL" id="JBIAZU010000001">
    <property type="protein sequence ID" value="MFF5288574.1"/>
    <property type="molecule type" value="Genomic_DNA"/>
</dbReference>
<proteinExistence type="predicted"/>
<protein>
    <submittedName>
        <fullName evidence="1">DUF1800 family protein</fullName>
    </submittedName>
</protein>
<organism evidence="1 2">
    <name type="scientific">Paractinoplanes globisporus</name>
    <dbReference type="NCBI Taxonomy" id="113565"/>
    <lineage>
        <taxon>Bacteria</taxon>
        <taxon>Bacillati</taxon>
        <taxon>Actinomycetota</taxon>
        <taxon>Actinomycetes</taxon>
        <taxon>Micromonosporales</taxon>
        <taxon>Micromonosporaceae</taxon>
        <taxon>Paractinoplanes</taxon>
    </lineage>
</organism>
<gene>
    <name evidence="1" type="ORF">ACFY35_03995</name>
</gene>
<evidence type="ECO:0000313" key="1">
    <source>
        <dbReference type="EMBL" id="MFF5288574.1"/>
    </source>
</evidence>
<dbReference type="Pfam" id="PF08811">
    <property type="entry name" value="DUF1800"/>
    <property type="match status" value="1"/>
</dbReference>
<keyword evidence="2" id="KW-1185">Reference proteome</keyword>
<dbReference type="RefSeq" id="WP_040431216.1">
    <property type="nucleotide sequence ID" value="NZ_JBIAZU010000001.1"/>
</dbReference>